<name>A0A1Z4LL83_9CYAN</name>
<keyword evidence="2 5" id="KW-0645">Protease</keyword>
<protein>
    <submittedName>
        <fullName evidence="8">Peptidase S8/S53</fullName>
    </submittedName>
</protein>
<dbReference type="PANTHER" id="PTHR43806">
    <property type="entry name" value="PEPTIDASE S8"/>
    <property type="match status" value="1"/>
</dbReference>
<dbReference type="Pfam" id="PF22148">
    <property type="entry name" value="Fervidolysin_NPro-like"/>
    <property type="match status" value="1"/>
</dbReference>
<feature type="active site" description="Charge relay system" evidence="5">
    <location>
        <position position="410"/>
    </location>
</feature>
<feature type="domain" description="Peptidase S8/S53" evidence="6">
    <location>
        <begin position="295"/>
        <end position="635"/>
    </location>
</feature>
<dbReference type="GO" id="GO:0004252">
    <property type="term" value="F:serine-type endopeptidase activity"/>
    <property type="evidence" value="ECO:0007669"/>
    <property type="project" value="UniProtKB-UniRule"/>
</dbReference>
<accession>A0A1Z4LL83</accession>
<reference evidence="8 9" key="1">
    <citation type="submission" date="2017-06" db="EMBL/GenBank/DDBJ databases">
        <title>Genome sequencing of cyanobaciteial culture collection at National Institute for Environmental Studies (NIES).</title>
        <authorList>
            <person name="Hirose Y."/>
            <person name="Shimura Y."/>
            <person name="Fujisawa T."/>
            <person name="Nakamura Y."/>
            <person name="Kawachi M."/>
        </authorList>
    </citation>
    <scope>NUCLEOTIDE SEQUENCE [LARGE SCALE GENOMIC DNA]</scope>
    <source>
        <strain evidence="8 9">NIES-267</strain>
    </source>
</reference>
<keyword evidence="3 5" id="KW-0378">Hydrolase</keyword>
<dbReference type="InterPro" id="IPR022398">
    <property type="entry name" value="Peptidase_S8_His-AS"/>
</dbReference>
<keyword evidence="4 5" id="KW-0720">Serine protease</keyword>
<feature type="domain" description="Fervidolysin-like N-terminal prodomain" evidence="7">
    <location>
        <begin position="142"/>
        <end position="212"/>
    </location>
</feature>
<evidence type="ECO:0000259" key="6">
    <source>
        <dbReference type="Pfam" id="PF00082"/>
    </source>
</evidence>
<dbReference type="PROSITE" id="PS51892">
    <property type="entry name" value="SUBTILASE"/>
    <property type="match status" value="1"/>
</dbReference>
<dbReference type="InterPro" id="IPR050131">
    <property type="entry name" value="Peptidase_S8_subtilisin-like"/>
</dbReference>
<evidence type="ECO:0000256" key="2">
    <source>
        <dbReference type="ARBA" id="ARBA00022670"/>
    </source>
</evidence>
<dbReference type="Pfam" id="PF00082">
    <property type="entry name" value="Peptidase_S8"/>
    <property type="match status" value="1"/>
</dbReference>
<comment type="similarity">
    <text evidence="1 5">Belongs to the peptidase S8 family.</text>
</comment>
<dbReference type="PANTHER" id="PTHR43806:SF11">
    <property type="entry name" value="CEREVISIN-RELATED"/>
    <property type="match status" value="1"/>
</dbReference>
<dbReference type="AlphaFoldDB" id="A0A1Z4LL83"/>
<dbReference type="PRINTS" id="PR00723">
    <property type="entry name" value="SUBTILISIN"/>
</dbReference>
<evidence type="ECO:0000256" key="4">
    <source>
        <dbReference type="ARBA" id="ARBA00022825"/>
    </source>
</evidence>
<organism evidence="8 9">
    <name type="scientific">Calothrix parasitica NIES-267</name>
    <dbReference type="NCBI Taxonomy" id="1973488"/>
    <lineage>
        <taxon>Bacteria</taxon>
        <taxon>Bacillati</taxon>
        <taxon>Cyanobacteriota</taxon>
        <taxon>Cyanophyceae</taxon>
        <taxon>Nostocales</taxon>
        <taxon>Calotrichaceae</taxon>
        <taxon>Calothrix</taxon>
    </lineage>
</organism>
<dbReference type="SUPFAM" id="SSF52743">
    <property type="entry name" value="Subtilisin-like"/>
    <property type="match status" value="1"/>
</dbReference>
<keyword evidence="9" id="KW-1185">Reference proteome</keyword>
<feature type="active site" description="Charge relay system" evidence="5">
    <location>
        <position position="599"/>
    </location>
</feature>
<dbReference type="InterPro" id="IPR000209">
    <property type="entry name" value="Peptidase_S8/S53_dom"/>
</dbReference>
<proteinExistence type="inferred from homology"/>
<dbReference type="InterPro" id="IPR015500">
    <property type="entry name" value="Peptidase_S8_subtilisin-rel"/>
</dbReference>
<evidence type="ECO:0000256" key="1">
    <source>
        <dbReference type="ARBA" id="ARBA00011073"/>
    </source>
</evidence>
<feature type="active site" description="Charge relay system" evidence="5">
    <location>
        <position position="304"/>
    </location>
</feature>
<dbReference type="PROSITE" id="PS00137">
    <property type="entry name" value="SUBTILASE_HIS"/>
    <property type="match status" value="1"/>
</dbReference>
<gene>
    <name evidence="8" type="ORF">NIES267_14810</name>
</gene>
<dbReference type="InterPro" id="IPR054399">
    <property type="entry name" value="Fervidolysin-like_N_prodom"/>
</dbReference>
<dbReference type="GO" id="GO:0006508">
    <property type="term" value="P:proteolysis"/>
    <property type="evidence" value="ECO:0007669"/>
    <property type="project" value="UniProtKB-KW"/>
</dbReference>
<evidence type="ECO:0000256" key="3">
    <source>
        <dbReference type="ARBA" id="ARBA00022801"/>
    </source>
</evidence>
<evidence type="ECO:0000256" key="5">
    <source>
        <dbReference type="PROSITE-ProRule" id="PRU01240"/>
    </source>
</evidence>
<evidence type="ECO:0000313" key="9">
    <source>
        <dbReference type="Proteomes" id="UP000218418"/>
    </source>
</evidence>
<dbReference type="InterPro" id="IPR023828">
    <property type="entry name" value="Peptidase_S8_Ser-AS"/>
</dbReference>
<dbReference type="PROSITE" id="PS00138">
    <property type="entry name" value="SUBTILASE_SER"/>
    <property type="match status" value="1"/>
</dbReference>
<dbReference type="EMBL" id="AP018227">
    <property type="protein sequence ID" value="BAY82003.1"/>
    <property type="molecule type" value="Genomic_DNA"/>
</dbReference>
<dbReference type="Gene3D" id="3.40.50.200">
    <property type="entry name" value="Peptidase S8/S53 domain"/>
    <property type="match status" value="1"/>
</dbReference>
<sequence length="692" mass="77288">MKRLLFGILLTSGLWVLIGNLHSRAENSVVKQFEIQEELFYRYYDKKIPLKQRNDVIAVAFKPEATRSAFLPLYLKLQQDFRRNTNASDIEVEPLGKHYALMKIASSSNKSTIMQLRLSQKAYIDTTLPVVYRQKHSEKIILPNEIVVSFEEQLSSSEQQVILQKHNLEVIRPLRFSKNRYVVKSKTASGTDILKVANQLYRVKGVKTATPNFIQQRSNFFSRKAKATVNQSQEEESDNLLTQQWHINSNPLKVCLKKFSDDVDKCLSKGLYKSDSFLKRTDVRAQKAWQNSKAGQGVLVAVLDDFIQWDHPDLIGNIYAVGKKEKGKLKNEQHGWDFVDDDADTRVSEQELAVLRPIFQDTFTLSDDTLLEKYKYYALSVKRNNPLYNRKQIAQKLRDSIRRDIASLFHGTWVSGIIAARSEDALGVVGVAPNAQILPVTVCKSGCKISHIVEGIDYAVARGADVINMSFAGYLPSVDIKNAIIRAHRKSPNLVIVAAAGNERNFEVGFPSSVKGVISVGATNINGNRAPYSNFGNGLTMVAPGGDTSIEKVGNRGGILTAGGTGIDGFWQGIILKPKTPWGTTLDSRGKYIRVEGTSFASPVVAGVIALMKGEDQQRLLSREEIISILKKTASYDGLTLSKKEREIYKILLLVGQIPQRVSIEKYLFGNGLVNAHTAVKEVQRQLRKAGK</sequence>
<evidence type="ECO:0000313" key="8">
    <source>
        <dbReference type="EMBL" id="BAY82003.1"/>
    </source>
</evidence>
<dbReference type="OrthoDB" id="9798386at2"/>
<dbReference type="InterPro" id="IPR036852">
    <property type="entry name" value="Peptidase_S8/S53_dom_sf"/>
</dbReference>
<dbReference type="Proteomes" id="UP000218418">
    <property type="component" value="Chromosome"/>
</dbReference>
<evidence type="ECO:0000259" key="7">
    <source>
        <dbReference type="Pfam" id="PF22148"/>
    </source>
</evidence>